<dbReference type="InterPro" id="IPR036237">
    <property type="entry name" value="Xyl_isomerase-like_sf"/>
</dbReference>
<dbReference type="InterPro" id="IPR007801">
    <property type="entry name" value="MbnB/TglH/ChrH"/>
</dbReference>
<dbReference type="Pfam" id="PF05114">
    <property type="entry name" value="MbnB_TglH_ChrH"/>
    <property type="match status" value="1"/>
</dbReference>
<sequence length="289" mass="32104">MKSMSFPDPAVGVSLKSQHYDEILKRDLPIGWFELHPENYMNAGGENHRALSQIAERYPLSFHSVGLSLGRAEGPDLAYLERLAQLVKRYEPFQVSDHVAWTSSGGIFFNDLLPLPYTSASLNSFCNSVDLVQNRLGRRILIENPTQYSPLGESDRDETEFLNELARRSGCGLLLDLNNIYICANNLDFDAKSYLEAIDLSRVDEVHLAGHTESEWNGSRVLIDDHGSEVCSEVWALYADLLSCSGPVPTLIEWDTDVPALDRLLDEAAKAQACIDAIEPKAAKHAIAV</sequence>
<dbReference type="EMBL" id="VHSH01000010">
    <property type="protein sequence ID" value="TQV74349.1"/>
    <property type="molecule type" value="Genomic_DNA"/>
</dbReference>
<dbReference type="PANTHER" id="PTHR42194:SF1">
    <property type="entry name" value="UPF0276 PROTEIN HI_1600"/>
    <property type="match status" value="1"/>
</dbReference>
<reference evidence="1 2" key="1">
    <citation type="submission" date="2019-06" db="EMBL/GenBank/DDBJ databases">
        <title>Whole genome sequence for Rhodospirillaceae sp. R148.</title>
        <authorList>
            <person name="Wang G."/>
        </authorList>
    </citation>
    <scope>NUCLEOTIDE SEQUENCE [LARGE SCALE GENOMIC DNA]</scope>
    <source>
        <strain evidence="1 2">R148</strain>
    </source>
</reference>
<dbReference type="Gene3D" id="3.20.20.150">
    <property type="entry name" value="Divalent-metal-dependent TIM barrel enzymes"/>
    <property type="match status" value="1"/>
</dbReference>
<dbReference type="OrthoDB" id="9763101at2"/>
<gene>
    <name evidence="1" type="ORF">FKG95_23990</name>
</gene>
<accession>A0A545TAV9</accession>
<dbReference type="Proteomes" id="UP000315252">
    <property type="component" value="Unassembled WGS sequence"/>
</dbReference>
<dbReference type="RefSeq" id="WP_142898979.1">
    <property type="nucleotide sequence ID" value="NZ_ML660061.1"/>
</dbReference>
<dbReference type="SUPFAM" id="SSF51658">
    <property type="entry name" value="Xylose isomerase-like"/>
    <property type="match status" value="1"/>
</dbReference>
<evidence type="ECO:0000313" key="2">
    <source>
        <dbReference type="Proteomes" id="UP000315252"/>
    </source>
</evidence>
<dbReference type="NCBIfam" id="NF003818">
    <property type="entry name" value="PRK05409.1"/>
    <property type="match status" value="1"/>
</dbReference>
<dbReference type="PANTHER" id="PTHR42194">
    <property type="entry name" value="UPF0276 PROTEIN HI_1600"/>
    <property type="match status" value="1"/>
</dbReference>
<comment type="caution">
    <text evidence="1">The sequence shown here is derived from an EMBL/GenBank/DDBJ whole genome shotgun (WGS) entry which is preliminary data.</text>
</comment>
<protein>
    <submittedName>
        <fullName evidence="1">DUF692 domain-containing protein</fullName>
    </submittedName>
</protein>
<evidence type="ECO:0000313" key="1">
    <source>
        <dbReference type="EMBL" id="TQV74349.1"/>
    </source>
</evidence>
<keyword evidence="2" id="KW-1185">Reference proteome</keyword>
<proteinExistence type="predicted"/>
<dbReference type="AlphaFoldDB" id="A0A545TAV9"/>
<name>A0A545TAV9_9PROT</name>
<organism evidence="1 2">
    <name type="scientific">Denitrobaculum tricleocarpae</name>
    <dbReference type="NCBI Taxonomy" id="2591009"/>
    <lineage>
        <taxon>Bacteria</taxon>
        <taxon>Pseudomonadati</taxon>
        <taxon>Pseudomonadota</taxon>
        <taxon>Alphaproteobacteria</taxon>
        <taxon>Rhodospirillales</taxon>
        <taxon>Rhodospirillaceae</taxon>
        <taxon>Denitrobaculum</taxon>
    </lineage>
</organism>